<dbReference type="Pfam" id="PF06750">
    <property type="entry name" value="A24_N_bact"/>
    <property type="match status" value="1"/>
</dbReference>
<dbReference type="InterPro" id="IPR050882">
    <property type="entry name" value="Prepilin_peptidase/N-MTase"/>
</dbReference>
<protein>
    <submittedName>
        <fullName evidence="10">Prepilin peptidase</fullName>
    </submittedName>
</protein>
<gene>
    <name evidence="10" type="ORF">LC087_08345</name>
</gene>
<evidence type="ECO:0000313" key="10">
    <source>
        <dbReference type="EMBL" id="WLR44090.1"/>
    </source>
</evidence>
<dbReference type="PANTHER" id="PTHR30487">
    <property type="entry name" value="TYPE 4 PREPILIN-LIKE PROTEINS LEADER PEPTIDE-PROCESSING ENZYME"/>
    <property type="match status" value="1"/>
</dbReference>
<reference evidence="10 11" key="1">
    <citation type="submission" date="2023-06" db="EMBL/GenBank/DDBJ databases">
        <title>Five Gram-positive bacteria isolated from mangrove sediments in Shenzhen, Guangdong, China.</title>
        <authorList>
            <person name="Yu S."/>
            <person name="Zheng W."/>
            <person name="Huang Y."/>
        </authorList>
    </citation>
    <scope>NUCLEOTIDE SEQUENCE [LARGE SCALE GENOMIC DNA]</scope>
    <source>
        <strain evidence="10 11">SaN35-3</strain>
    </source>
</reference>
<sequence>MIGLIIGSFVNVVGYRTVHHQSLIWPSSYCPQCQTPIKHIHKIPLVSFVLLKGKCSTCQFSISIRYPIVELLMGCLFVISPLVFGYTTNLLIAYTFYIFLFIVTVTDLIEMIIPNKVILLFFIIFLVEIMFFSDWLFSIVGLLVGFFLSFLIVVLSRGKMGMGDVKLLAIVGLVLGWKGMILSFFLANMLGTLFVFFMNPLYRNRPIPFAPFITAGSCVSILFDSQLISWYYTFL</sequence>
<comment type="similarity">
    <text evidence="2">Belongs to the peptidase A24 family.</text>
</comment>
<evidence type="ECO:0000256" key="5">
    <source>
        <dbReference type="ARBA" id="ARBA00022989"/>
    </source>
</evidence>
<dbReference type="EMBL" id="CP129013">
    <property type="protein sequence ID" value="WLR44090.1"/>
    <property type="molecule type" value="Genomic_DNA"/>
</dbReference>
<keyword evidence="11" id="KW-1185">Reference proteome</keyword>
<dbReference type="Gene3D" id="1.20.120.1220">
    <property type="match status" value="1"/>
</dbReference>
<keyword evidence="3" id="KW-1003">Cell membrane</keyword>
<proteinExistence type="inferred from homology"/>
<feature type="transmembrane region" description="Helical" evidence="7">
    <location>
        <begin position="139"/>
        <end position="155"/>
    </location>
</feature>
<feature type="transmembrane region" description="Helical" evidence="7">
    <location>
        <begin position="167"/>
        <end position="197"/>
    </location>
</feature>
<feature type="transmembrane region" description="Helical" evidence="7">
    <location>
        <begin position="116"/>
        <end position="133"/>
    </location>
</feature>
<name>A0ABY9K2S2_9BACI</name>
<keyword evidence="6 7" id="KW-0472">Membrane</keyword>
<evidence type="ECO:0000256" key="6">
    <source>
        <dbReference type="ARBA" id="ARBA00023136"/>
    </source>
</evidence>
<feature type="transmembrane region" description="Helical" evidence="7">
    <location>
        <begin position="209"/>
        <end position="232"/>
    </location>
</feature>
<dbReference type="Proteomes" id="UP001197974">
    <property type="component" value="Chromosome"/>
</dbReference>
<feature type="transmembrane region" description="Helical" evidence="7">
    <location>
        <begin position="90"/>
        <end position="109"/>
    </location>
</feature>
<evidence type="ECO:0000313" key="11">
    <source>
        <dbReference type="Proteomes" id="UP001197974"/>
    </source>
</evidence>
<evidence type="ECO:0000256" key="3">
    <source>
        <dbReference type="ARBA" id="ARBA00022475"/>
    </source>
</evidence>
<dbReference type="InterPro" id="IPR000045">
    <property type="entry name" value="Prepilin_IV_endopep_pep"/>
</dbReference>
<comment type="subcellular location">
    <subcellularLocation>
        <location evidence="1">Cell membrane</location>
        <topology evidence="1">Multi-pass membrane protein</topology>
    </subcellularLocation>
</comment>
<dbReference type="Pfam" id="PF01478">
    <property type="entry name" value="Peptidase_A24"/>
    <property type="match status" value="1"/>
</dbReference>
<feature type="domain" description="Prepilin type IV endopeptidase peptidase" evidence="8">
    <location>
        <begin position="95"/>
        <end position="195"/>
    </location>
</feature>
<organism evidence="10 11">
    <name type="scientific">Bacillus carboniphilus</name>
    <dbReference type="NCBI Taxonomy" id="86663"/>
    <lineage>
        <taxon>Bacteria</taxon>
        <taxon>Bacillati</taxon>
        <taxon>Bacillota</taxon>
        <taxon>Bacilli</taxon>
        <taxon>Bacillales</taxon>
        <taxon>Bacillaceae</taxon>
        <taxon>Bacillus</taxon>
    </lineage>
</organism>
<evidence type="ECO:0000256" key="7">
    <source>
        <dbReference type="SAM" id="Phobius"/>
    </source>
</evidence>
<evidence type="ECO:0000259" key="8">
    <source>
        <dbReference type="Pfam" id="PF01478"/>
    </source>
</evidence>
<dbReference type="InterPro" id="IPR010627">
    <property type="entry name" value="Prepilin_pept_A24_N"/>
</dbReference>
<keyword evidence="4 7" id="KW-0812">Transmembrane</keyword>
<dbReference type="PANTHER" id="PTHR30487:SF0">
    <property type="entry name" value="PREPILIN LEADER PEPTIDASE_N-METHYLTRANSFERASE-RELATED"/>
    <property type="match status" value="1"/>
</dbReference>
<dbReference type="RefSeq" id="WP_226542159.1">
    <property type="nucleotide sequence ID" value="NZ_CP129013.1"/>
</dbReference>
<evidence type="ECO:0000256" key="4">
    <source>
        <dbReference type="ARBA" id="ARBA00022692"/>
    </source>
</evidence>
<evidence type="ECO:0000259" key="9">
    <source>
        <dbReference type="Pfam" id="PF06750"/>
    </source>
</evidence>
<keyword evidence="5 7" id="KW-1133">Transmembrane helix</keyword>
<accession>A0ABY9K2S2</accession>
<evidence type="ECO:0000256" key="1">
    <source>
        <dbReference type="ARBA" id="ARBA00004651"/>
    </source>
</evidence>
<feature type="domain" description="Prepilin peptidase A24 N-terminal" evidence="9">
    <location>
        <begin position="2"/>
        <end position="80"/>
    </location>
</feature>
<evidence type="ECO:0000256" key="2">
    <source>
        <dbReference type="ARBA" id="ARBA00005801"/>
    </source>
</evidence>